<dbReference type="STRING" id="459525.SAMN04488137_4584"/>
<dbReference type="SUPFAM" id="SSF53448">
    <property type="entry name" value="Nucleotide-diphospho-sugar transferases"/>
    <property type="match status" value="1"/>
</dbReference>
<evidence type="ECO:0008006" key="3">
    <source>
        <dbReference type="Google" id="ProtNLM"/>
    </source>
</evidence>
<gene>
    <name evidence="1" type="ORF">SAMN04488137_4584</name>
</gene>
<dbReference type="Gene3D" id="3.90.550.10">
    <property type="entry name" value="Spore Coat Polysaccharide Biosynthesis Protein SpsA, Chain A"/>
    <property type="match status" value="1"/>
</dbReference>
<sequence length="230" mass="26279">MNIIFPLISREKQGKKAENSLPKMLVEYKGKPLFSWALQGLKPFFQKPYKLIFICLKRDLQHHSLLQQIKQHCPYPCTVFTLDSWPSSQTQTVLMAQQYIDNQQPLLIYYGDTFFDTGYRSWSPLQNSAGGIIWSIASIKSDSSYIKAKSDGTVVKVLKKTTSPYASIGLYFFRTGASFVQLVKKTSHNKIKVTGENDIEDLYNELIKQGITVKMETVKTCFPVVMKNNI</sequence>
<accession>A0A1H0BNH1</accession>
<name>A0A1H0BNH1_9BACL</name>
<dbReference type="InterPro" id="IPR029044">
    <property type="entry name" value="Nucleotide-diphossugar_trans"/>
</dbReference>
<dbReference type="RefSeq" id="WP_090238676.1">
    <property type="nucleotide sequence ID" value="NZ_FNHW01000005.1"/>
</dbReference>
<dbReference type="OrthoDB" id="9788272at2"/>
<protein>
    <recommendedName>
        <fullName evidence="3">MobA-like NTP transferase domain-containing protein</fullName>
    </recommendedName>
</protein>
<proteinExistence type="predicted"/>
<evidence type="ECO:0000313" key="1">
    <source>
        <dbReference type="EMBL" id="SDN47196.1"/>
    </source>
</evidence>
<reference evidence="2" key="1">
    <citation type="submission" date="2016-10" db="EMBL/GenBank/DDBJ databases">
        <authorList>
            <person name="Varghese N."/>
            <person name="Submissions S."/>
        </authorList>
    </citation>
    <scope>NUCLEOTIDE SEQUENCE [LARGE SCALE GENOMIC DNA]</scope>
    <source>
        <strain evidence="2">CGMCC 1.6854</strain>
    </source>
</reference>
<dbReference type="AlphaFoldDB" id="A0A1H0BNH1"/>
<keyword evidence="2" id="KW-1185">Reference proteome</keyword>
<dbReference type="EMBL" id="FNHW01000005">
    <property type="protein sequence ID" value="SDN47196.1"/>
    <property type="molecule type" value="Genomic_DNA"/>
</dbReference>
<organism evidence="1 2">
    <name type="scientific">Fictibacillus solisalsi</name>
    <dbReference type="NCBI Taxonomy" id="459525"/>
    <lineage>
        <taxon>Bacteria</taxon>
        <taxon>Bacillati</taxon>
        <taxon>Bacillota</taxon>
        <taxon>Bacilli</taxon>
        <taxon>Bacillales</taxon>
        <taxon>Fictibacillaceae</taxon>
        <taxon>Fictibacillus</taxon>
    </lineage>
</organism>
<evidence type="ECO:0000313" key="2">
    <source>
        <dbReference type="Proteomes" id="UP000199544"/>
    </source>
</evidence>
<dbReference type="Proteomes" id="UP000199544">
    <property type="component" value="Unassembled WGS sequence"/>
</dbReference>